<evidence type="ECO:0000313" key="1">
    <source>
        <dbReference type="EMBL" id="EME40289.1"/>
    </source>
</evidence>
<reference evidence="1 2" key="2">
    <citation type="journal article" date="2012" name="PLoS Pathog.">
        <title>Diverse lifestyles and strategies of plant pathogenesis encoded in the genomes of eighteen Dothideomycetes fungi.</title>
        <authorList>
            <person name="Ohm R.A."/>
            <person name="Feau N."/>
            <person name="Henrissat B."/>
            <person name="Schoch C.L."/>
            <person name="Horwitz B.A."/>
            <person name="Barry K.W."/>
            <person name="Condon B.J."/>
            <person name="Copeland A.C."/>
            <person name="Dhillon B."/>
            <person name="Glaser F."/>
            <person name="Hesse C.N."/>
            <person name="Kosti I."/>
            <person name="LaButti K."/>
            <person name="Lindquist E.A."/>
            <person name="Lucas S."/>
            <person name="Salamov A.A."/>
            <person name="Bradshaw R.E."/>
            <person name="Ciuffetti L."/>
            <person name="Hamelin R.C."/>
            <person name="Kema G.H.J."/>
            <person name="Lawrence C."/>
            <person name="Scott J.A."/>
            <person name="Spatafora J.W."/>
            <person name="Turgeon B.G."/>
            <person name="de Wit P.J.G.M."/>
            <person name="Zhong S."/>
            <person name="Goodwin S.B."/>
            <person name="Grigoriev I.V."/>
        </authorList>
    </citation>
    <scope>NUCLEOTIDE SEQUENCE [LARGE SCALE GENOMIC DNA]</scope>
    <source>
        <strain evidence="2">NZE10 / CBS 128990</strain>
    </source>
</reference>
<proteinExistence type="predicted"/>
<keyword evidence="2" id="KW-1185">Reference proteome</keyword>
<accession>N1PDW4</accession>
<dbReference type="Proteomes" id="UP000016933">
    <property type="component" value="Unassembled WGS sequence"/>
</dbReference>
<name>N1PDW4_DOTSN</name>
<organism evidence="1 2">
    <name type="scientific">Dothistroma septosporum (strain NZE10 / CBS 128990)</name>
    <name type="common">Red band needle blight fungus</name>
    <name type="synonym">Mycosphaerella pini</name>
    <dbReference type="NCBI Taxonomy" id="675120"/>
    <lineage>
        <taxon>Eukaryota</taxon>
        <taxon>Fungi</taxon>
        <taxon>Dikarya</taxon>
        <taxon>Ascomycota</taxon>
        <taxon>Pezizomycotina</taxon>
        <taxon>Dothideomycetes</taxon>
        <taxon>Dothideomycetidae</taxon>
        <taxon>Mycosphaerellales</taxon>
        <taxon>Mycosphaerellaceae</taxon>
        <taxon>Dothistroma</taxon>
    </lineage>
</organism>
<dbReference type="HOGENOM" id="CLU_2687808_0_0_1"/>
<reference evidence="2" key="1">
    <citation type="journal article" date="2012" name="PLoS Genet.">
        <title>The genomes of the fungal plant pathogens Cladosporium fulvum and Dothistroma septosporum reveal adaptation to different hosts and lifestyles but also signatures of common ancestry.</title>
        <authorList>
            <person name="de Wit P.J.G.M."/>
            <person name="van der Burgt A."/>
            <person name="Oekmen B."/>
            <person name="Stergiopoulos I."/>
            <person name="Abd-Elsalam K.A."/>
            <person name="Aerts A.L."/>
            <person name="Bahkali A.H."/>
            <person name="Beenen H.G."/>
            <person name="Chettri P."/>
            <person name="Cox M.P."/>
            <person name="Datema E."/>
            <person name="de Vries R.P."/>
            <person name="Dhillon B."/>
            <person name="Ganley A.R."/>
            <person name="Griffiths S.A."/>
            <person name="Guo Y."/>
            <person name="Hamelin R.C."/>
            <person name="Henrissat B."/>
            <person name="Kabir M.S."/>
            <person name="Jashni M.K."/>
            <person name="Kema G."/>
            <person name="Klaubauf S."/>
            <person name="Lapidus A."/>
            <person name="Levasseur A."/>
            <person name="Lindquist E."/>
            <person name="Mehrabi R."/>
            <person name="Ohm R.A."/>
            <person name="Owen T.J."/>
            <person name="Salamov A."/>
            <person name="Schwelm A."/>
            <person name="Schijlen E."/>
            <person name="Sun H."/>
            <person name="van den Burg H.A."/>
            <person name="van Ham R.C.H.J."/>
            <person name="Zhang S."/>
            <person name="Goodwin S.B."/>
            <person name="Grigoriev I.V."/>
            <person name="Collemare J."/>
            <person name="Bradshaw R.E."/>
        </authorList>
    </citation>
    <scope>NUCLEOTIDE SEQUENCE [LARGE SCALE GENOMIC DNA]</scope>
    <source>
        <strain evidence="2">NZE10 / CBS 128990</strain>
    </source>
</reference>
<sequence length="74" mass="8716">MHHLIRHTSHTPGQRSSFLQLCQWGPRGRYSLYPTSTWMCEIVALMTRRPRCQQHAARDLGQRFPPWVEASLKN</sequence>
<gene>
    <name evidence="1" type="ORF">DOTSEDRAFT_74931</name>
</gene>
<evidence type="ECO:0000313" key="2">
    <source>
        <dbReference type="Proteomes" id="UP000016933"/>
    </source>
</evidence>
<protein>
    <submittedName>
        <fullName evidence="1">Uncharacterized protein</fullName>
    </submittedName>
</protein>
<dbReference type="AlphaFoldDB" id="N1PDW4"/>
<dbReference type="EMBL" id="KB446544">
    <property type="protein sequence ID" value="EME40289.1"/>
    <property type="molecule type" value="Genomic_DNA"/>
</dbReference>